<reference evidence="6 7" key="1">
    <citation type="journal article" date="2004" name="Nature">
        <title>Genome sequence of the ultrasmall unicellular red alga Cyanidioschyzon merolae 10D.</title>
        <authorList>
            <person name="Matsuzaki M."/>
            <person name="Misumi O."/>
            <person name="Shin-i T."/>
            <person name="Maruyama S."/>
            <person name="Takahara M."/>
            <person name="Miyagishima S."/>
            <person name="Mori T."/>
            <person name="Nishida K."/>
            <person name="Yagisawa F."/>
            <person name="Nishida K."/>
            <person name="Yoshida Y."/>
            <person name="Nishimura Y."/>
            <person name="Nakao S."/>
            <person name="Kobayashi T."/>
            <person name="Momoyama Y."/>
            <person name="Higashiyama T."/>
            <person name="Minoda A."/>
            <person name="Sano M."/>
            <person name="Nomoto H."/>
            <person name="Oishi K."/>
            <person name="Hayashi H."/>
            <person name="Ohta F."/>
            <person name="Nishizaka S."/>
            <person name="Haga S."/>
            <person name="Miura S."/>
            <person name="Morishita T."/>
            <person name="Kabeya Y."/>
            <person name="Terasawa K."/>
            <person name="Suzuki Y."/>
            <person name="Ishii Y."/>
            <person name="Asakawa S."/>
            <person name="Takano H."/>
            <person name="Ohta N."/>
            <person name="Kuroiwa H."/>
            <person name="Tanaka K."/>
            <person name="Shimizu N."/>
            <person name="Sugano S."/>
            <person name="Sato N."/>
            <person name="Nozaki H."/>
            <person name="Ogasawara N."/>
            <person name="Kohara Y."/>
            <person name="Kuroiwa T."/>
        </authorList>
    </citation>
    <scope>NUCLEOTIDE SEQUENCE [LARGE SCALE GENOMIC DNA]</scope>
    <source>
        <strain evidence="6 7">10D</strain>
    </source>
</reference>
<dbReference type="HOGENOM" id="CLU_023194_0_3_1"/>
<evidence type="ECO:0000256" key="2">
    <source>
        <dbReference type="ARBA" id="ARBA00023002"/>
    </source>
</evidence>
<dbReference type="GO" id="GO:0006740">
    <property type="term" value="P:NADPH regeneration"/>
    <property type="evidence" value="ECO:0007669"/>
    <property type="project" value="TreeGrafter"/>
</dbReference>
<dbReference type="SUPFAM" id="SSF51735">
    <property type="entry name" value="NAD(P)-binding Rossmann-fold domains"/>
    <property type="match status" value="1"/>
</dbReference>
<dbReference type="SUPFAM" id="SSF55347">
    <property type="entry name" value="Glyceraldehyde-3-phosphate dehydrogenase-like, C-terminal domain"/>
    <property type="match status" value="1"/>
</dbReference>
<reference evidence="6 7" key="2">
    <citation type="journal article" date="2007" name="BMC Biol.">
        <title>A 100%-complete sequence reveals unusually simple genomic features in the hot-spring red alga Cyanidioschyzon merolae.</title>
        <authorList>
            <person name="Nozaki H."/>
            <person name="Takano H."/>
            <person name="Misumi O."/>
            <person name="Terasawa K."/>
            <person name="Matsuzaki M."/>
            <person name="Maruyama S."/>
            <person name="Nishida K."/>
            <person name="Yagisawa F."/>
            <person name="Yoshida Y."/>
            <person name="Fujiwara T."/>
            <person name="Takio S."/>
            <person name="Tamura K."/>
            <person name="Chung S.J."/>
            <person name="Nakamura S."/>
            <person name="Kuroiwa H."/>
            <person name="Tanaka K."/>
            <person name="Sato N."/>
            <person name="Kuroiwa T."/>
        </authorList>
    </citation>
    <scope>NUCLEOTIDE SEQUENCE [LARGE SCALE GENOMIC DNA]</scope>
    <source>
        <strain evidence="6 7">10D</strain>
    </source>
</reference>
<feature type="region of interest" description="Disordered" evidence="3">
    <location>
        <begin position="13"/>
        <end position="49"/>
    </location>
</feature>
<accession>M1VBC6</accession>
<gene>
    <name evidence="6" type="ORF">CYME_CMR398C</name>
</gene>
<dbReference type="RefSeq" id="XP_005538620.1">
    <property type="nucleotide sequence ID" value="XM_005538563.1"/>
</dbReference>
<feature type="domain" description="GFO/IDH/MocA-like oxidoreductase" evidence="5">
    <location>
        <begin position="329"/>
        <end position="449"/>
    </location>
</feature>
<dbReference type="OMA" id="FANGCIG"/>
<name>M1VBC6_CYAM1</name>
<dbReference type="GO" id="GO:0016491">
    <property type="term" value="F:oxidoreductase activity"/>
    <property type="evidence" value="ECO:0007669"/>
    <property type="project" value="UniProtKB-KW"/>
</dbReference>
<evidence type="ECO:0000256" key="3">
    <source>
        <dbReference type="SAM" id="MobiDB-lite"/>
    </source>
</evidence>
<dbReference type="OrthoDB" id="64915at2759"/>
<evidence type="ECO:0000313" key="7">
    <source>
        <dbReference type="Proteomes" id="UP000007014"/>
    </source>
</evidence>
<dbReference type="InterPro" id="IPR036291">
    <property type="entry name" value="NAD(P)-bd_dom_sf"/>
</dbReference>
<dbReference type="InterPro" id="IPR000683">
    <property type="entry name" value="Gfo/Idh/MocA-like_OxRdtase_N"/>
</dbReference>
<evidence type="ECO:0000259" key="4">
    <source>
        <dbReference type="Pfam" id="PF01408"/>
    </source>
</evidence>
<comment type="similarity">
    <text evidence="1">Belongs to the Gfo/Idh/MocA family.</text>
</comment>
<dbReference type="GO" id="GO:0000166">
    <property type="term" value="F:nucleotide binding"/>
    <property type="evidence" value="ECO:0007669"/>
    <property type="project" value="InterPro"/>
</dbReference>
<proteinExistence type="inferred from homology"/>
<dbReference type="GeneID" id="16997079"/>
<feature type="domain" description="Gfo/Idh/MocA-like oxidoreductase N-terminal" evidence="4">
    <location>
        <begin position="157"/>
        <end position="269"/>
    </location>
</feature>
<dbReference type="Gramene" id="CMR398CT">
    <property type="protein sequence ID" value="CMR398CT"/>
    <property type="gene ID" value="CMR398C"/>
</dbReference>
<keyword evidence="2" id="KW-0560">Oxidoreductase</keyword>
<organism evidence="6 7">
    <name type="scientific">Cyanidioschyzon merolae (strain NIES-3377 / 10D)</name>
    <name type="common">Unicellular red alga</name>
    <dbReference type="NCBI Taxonomy" id="280699"/>
    <lineage>
        <taxon>Eukaryota</taxon>
        <taxon>Rhodophyta</taxon>
        <taxon>Bangiophyceae</taxon>
        <taxon>Cyanidiales</taxon>
        <taxon>Cyanidiaceae</taxon>
        <taxon>Cyanidioschyzon</taxon>
    </lineage>
</organism>
<dbReference type="Pfam" id="PF01408">
    <property type="entry name" value="GFO_IDH_MocA"/>
    <property type="match status" value="1"/>
</dbReference>
<feature type="compositionally biased region" description="Polar residues" evidence="3">
    <location>
        <begin position="17"/>
        <end position="33"/>
    </location>
</feature>
<dbReference type="Gene3D" id="3.40.50.720">
    <property type="entry name" value="NAD(P)-binding Rossmann-like Domain"/>
    <property type="match status" value="1"/>
</dbReference>
<evidence type="ECO:0000259" key="5">
    <source>
        <dbReference type="Pfam" id="PF22725"/>
    </source>
</evidence>
<feature type="region of interest" description="Disordered" evidence="3">
    <location>
        <begin position="100"/>
        <end position="121"/>
    </location>
</feature>
<dbReference type="KEGG" id="cme:CYME_CMR398C"/>
<dbReference type="GO" id="GO:0005737">
    <property type="term" value="C:cytoplasm"/>
    <property type="evidence" value="ECO:0007669"/>
    <property type="project" value="TreeGrafter"/>
</dbReference>
<dbReference type="AlphaFoldDB" id="M1VBC6"/>
<dbReference type="EMBL" id="AP006500">
    <property type="protein sequence ID" value="BAM82584.1"/>
    <property type="molecule type" value="Genomic_DNA"/>
</dbReference>
<dbReference type="Pfam" id="PF22725">
    <property type="entry name" value="GFO_IDH_MocA_C3"/>
    <property type="match status" value="1"/>
</dbReference>
<evidence type="ECO:0000256" key="1">
    <source>
        <dbReference type="ARBA" id="ARBA00010928"/>
    </source>
</evidence>
<keyword evidence="7" id="KW-1185">Reference proteome</keyword>
<dbReference type="Gene3D" id="3.30.360.10">
    <property type="entry name" value="Dihydrodipicolinate Reductase, domain 2"/>
    <property type="match status" value="1"/>
</dbReference>
<dbReference type="InterPro" id="IPR055170">
    <property type="entry name" value="GFO_IDH_MocA-like_dom"/>
</dbReference>
<dbReference type="Proteomes" id="UP000007014">
    <property type="component" value="Chromosome 18"/>
</dbReference>
<protein>
    <submittedName>
        <fullName evidence="6">Similar to dehydrogenase</fullName>
    </submittedName>
</protein>
<dbReference type="PANTHER" id="PTHR42840">
    <property type="entry name" value="NAD(P)-BINDING ROSSMANN-FOLD SUPERFAMILY PROTEIN-RELATED"/>
    <property type="match status" value="1"/>
</dbReference>
<sequence>MYRADYRAGLLRRSGSKAETLQSGNLKNAQGGASVQPGRDPRQLSSSDLLSLASKEQAARQSKVGKGPEERIYEVMLRQELESFVRLTASALRLEDEELVEVDSEDSSEQETALSKDAAEPAPSRVLVGTLSESVLPPVAGTASAQSAASAYNASRLRVGIIGCGRIGQVHANNLANRVPNAALVAVSDAIEDAARRVAARFHVPIWYTNAEDLVHDPRVDAVVICSPTDTHAPLMKECARYGKHVFCEKPIALGLDVIDDALATLDAANADVKELRLQAKRPSLFVSGETGLDNLSLAQFEHDRRLRRLQRSGIQLMVAFQRRYDQNFQRARLAHDSGFLGRPLKLHLVSRDPAPPPLAYLKVSGGIWLDQAIHDFDMARFLLKSEPVEVFAMGLCCEPSIAEIGDCDHVMTQVRFANDAICVIDNSRSTPHQAYDQRAELFGTEGCITVGNEYPNTAEYMDVIGQHRDKPLNFFMERYAEAYLQEMLAWVQHLVEIRAGGARKAEAGTDAGTPALPLPSGFDGRIAVVMAMAARRSFELKRPVRITEIDPSLEPIIEAARTRAV</sequence>
<evidence type="ECO:0000313" key="6">
    <source>
        <dbReference type="EMBL" id="BAM82584.1"/>
    </source>
</evidence>
<dbReference type="STRING" id="280699.M1VBC6"/>
<feature type="compositionally biased region" description="Acidic residues" evidence="3">
    <location>
        <begin position="100"/>
        <end position="109"/>
    </location>
</feature>
<dbReference type="PANTHER" id="PTHR42840:SF3">
    <property type="entry name" value="BINDING ROSSMANN FOLD OXIDOREDUCTASE, PUTATIVE (AFU_ORTHOLOGUE AFUA_2G10240)-RELATED"/>
    <property type="match status" value="1"/>
</dbReference>